<dbReference type="InterPro" id="IPR000276">
    <property type="entry name" value="GPCR_Rhodpsn"/>
</dbReference>
<evidence type="ECO:0000256" key="3">
    <source>
        <dbReference type="ARBA" id="ARBA00022692"/>
    </source>
</evidence>
<dbReference type="RefSeq" id="XP_031559861.1">
    <property type="nucleotide sequence ID" value="XM_031704001.1"/>
</dbReference>
<evidence type="ECO:0000256" key="1">
    <source>
        <dbReference type="ARBA" id="ARBA00004370"/>
    </source>
</evidence>
<evidence type="ECO:0000313" key="10">
    <source>
        <dbReference type="RefSeq" id="XP_031559861.1"/>
    </source>
</evidence>
<dbReference type="GO" id="GO:0009755">
    <property type="term" value="P:hormone-mediated signaling pathway"/>
    <property type="evidence" value="ECO:0007669"/>
    <property type="project" value="TreeGrafter"/>
</dbReference>
<dbReference type="Pfam" id="PF00001">
    <property type="entry name" value="7tm_1"/>
    <property type="match status" value="1"/>
</dbReference>
<dbReference type="InParanoid" id="A0A6P8HX17"/>
<dbReference type="InterPro" id="IPR017452">
    <property type="entry name" value="GPCR_Rhodpsn_7TM"/>
</dbReference>
<protein>
    <submittedName>
        <fullName evidence="10">D(1C) dopamine receptor-like</fullName>
    </submittedName>
</protein>
<keyword evidence="6 7" id="KW-0472">Membrane</keyword>
<evidence type="ECO:0000256" key="6">
    <source>
        <dbReference type="ARBA" id="ARBA00023136"/>
    </source>
</evidence>
<dbReference type="GeneID" id="116296046"/>
<evidence type="ECO:0000256" key="7">
    <source>
        <dbReference type="SAM" id="Phobius"/>
    </source>
</evidence>
<dbReference type="Proteomes" id="UP000515163">
    <property type="component" value="Unplaced"/>
</dbReference>
<evidence type="ECO:0000256" key="2">
    <source>
        <dbReference type="ARBA" id="ARBA00022614"/>
    </source>
</evidence>
<evidence type="ECO:0000313" key="9">
    <source>
        <dbReference type="Proteomes" id="UP000515163"/>
    </source>
</evidence>
<dbReference type="PROSITE" id="PS50262">
    <property type="entry name" value="G_PROTEIN_RECEP_F1_2"/>
    <property type="match status" value="1"/>
</dbReference>
<dbReference type="PANTHER" id="PTHR24372:SF77">
    <property type="entry name" value="G-PROTEIN COUPLED RECEPTORS FAMILY 1 PROFILE DOMAIN-CONTAINING PROTEIN"/>
    <property type="match status" value="1"/>
</dbReference>
<accession>A0A6P8HX17</accession>
<dbReference type="GO" id="GO:0005886">
    <property type="term" value="C:plasma membrane"/>
    <property type="evidence" value="ECO:0007669"/>
    <property type="project" value="TreeGrafter"/>
</dbReference>
<sequence length="262" mass="29711">MTLVEGIFALVLNLFVIMTTLRSRVLRESVPHVLVANIAVGDLFISIYMIIIAWTRQIMDATQYSAFTQYCKVVGLFFLVGQISSPLMSFIMTLERYLAVVYCMRPHIRITKGMCCIAMVIVWGLSISLAVSFMISPKFSNKTDSMCIPLQNTNNIDVLKYVGGIGVVLYILAMSLYAYLDLDFRKTNQKTVQLQRENRVARRIALIMFTNVLFFILPLVLIVIVTSLRDNILYVNGSLKDSGLRVSIFKTSLDFQNVSRFP</sequence>
<feature type="transmembrane region" description="Helical" evidence="7">
    <location>
        <begin position="33"/>
        <end position="54"/>
    </location>
</feature>
<dbReference type="Gene3D" id="1.20.1070.10">
    <property type="entry name" value="Rhodopsin 7-helix transmembrane proteins"/>
    <property type="match status" value="1"/>
</dbReference>
<keyword evidence="5 7" id="KW-1133">Transmembrane helix</keyword>
<dbReference type="PRINTS" id="PR00237">
    <property type="entry name" value="GPCRRHODOPSN"/>
</dbReference>
<name>A0A6P8HX17_ACTTE</name>
<organism evidence="9 10">
    <name type="scientific">Actinia tenebrosa</name>
    <name type="common">Australian red waratah sea anemone</name>
    <dbReference type="NCBI Taxonomy" id="6105"/>
    <lineage>
        <taxon>Eukaryota</taxon>
        <taxon>Metazoa</taxon>
        <taxon>Cnidaria</taxon>
        <taxon>Anthozoa</taxon>
        <taxon>Hexacorallia</taxon>
        <taxon>Actiniaria</taxon>
        <taxon>Actiniidae</taxon>
        <taxon>Actinia</taxon>
    </lineage>
</organism>
<evidence type="ECO:0000256" key="4">
    <source>
        <dbReference type="ARBA" id="ARBA00022737"/>
    </source>
</evidence>
<dbReference type="PANTHER" id="PTHR24372">
    <property type="entry name" value="GLYCOPROTEIN HORMONE RECEPTOR"/>
    <property type="match status" value="1"/>
</dbReference>
<feature type="transmembrane region" description="Helical" evidence="7">
    <location>
        <begin position="158"/>
        <end position="180"/>
    </location>
</feature>
<feature type="transmembrane region" description="Helical" evidence="7">
    <location>
        <begin position="204"/>
        <end position="228"/>
    </location>
</feature>
<keyword evidence="3 7" id="KW-0812">Transmembrane</keyword>
<dbReference type="GO" id="GO:0007189">
    <property type="term" value="P:adenylate cyclase-activating G protein-coupled receptor signaling pathway"/>
    <property type="evidence" value="ECO:0007669"/>
    <property type="project" value="TreeGrafter"/>
</dbReference>
<comment type="subcellular location">
    <subcellularLocation>
        <location evidence="1">Membrane</location>
    </subcellularLocation>
</comment>
<evidence type="ECO:0000259" key="8">
    <source>
        <dbReference type="PROSITE" id="PS50262"/>
    </source>
</evidence>
<feature type="transmembrane region" description="Helical" evidence="7">
    <location>
        <begin position="74"/>
        <end position="94"/>
    </location>
</feature>
<reference evidence="10" key="1">
    <citation type="submission" date="2025-08" db="UniProtKB">
        <authorList>
            <consortium name="RefSeq"/>
        </authorList>
    </citation>
    <scope>IDENTIFICATION</scope>
    <source>
        <tissue evidence="10">Tentacle</tissue>
    </source>
</reference>
<evidence type="ECO:0000256" key="5">
    <source>
        <dbReference type="ARBA" id="ARBA00022989"/>
    </source>
</evidence>
<feature type="transmembrane region" description="Helical" evidence="7">
    <location>
        <begin position="115"/>
        <end position="135"/>
    </location>
</feature>
<gene>
    <name evidence="10" type="primary">LOC116296046</name>
</gene>
<dbReference type="SUPFAM" id="SSF81321">
    <property type="entry name" value="Family A G protein-coupled receptor-like"/>
    <property type="match status" value="1"/>
</dbReference>
<keyword evidence="4" id="KW-0677">Repeat</keyword>
<feature type="transmembrane region" description="Helical" evidence="7">
    <location>
        <begin position="6"/>
        <end position="21"/>
    </location>
</feature>
<dbReference type="AlphaFoldDB" id="A0A6P8HX17"/>
<feature type="domain" description="G-protein coupled receptors family 1 profile" evidence="8">
    <location>
        <begin position="12"/>
        <end position="262"/>
    </location>
</feature>
<dbReference type="GO" id="GO:0008528">
    <property type="term" value="F:G protein-coupled peptide receptor activity"/>
    <property type="evidence" value="ECO:0007669"/>
    <property type="project" value="TreeGrafter"/>
</dbReference>
<keyword evidence="9" id="KW-1185">Reference proteome</keyword>
<keyword evidence="2" id="KW-0433">Leucine-rich repeat</keyword>
<proteinExistence type="predicted"/>
<dbReference type="KEGG" id="aten:116296046"/>